<evidence type="ECO:0000259" key="1">
    <source>
        <dbReference type="PROSITE" id="PS50878"/>
    </source>
</evidence>
<keyword evidence="3" id="KW-1185">Reference proteome</keyword>
<accession>A0A1K0GDB5</accession>
<dbReference type="PANTHER" id="PTHR34047:SF8">
    <property type="entry name" value="PROTEIN YKFC"/>
    <property type="match status" value="1"/>
</dbReference>
<proteinExistence type="predicted"/>
<sequence length="489" mass="55215">MPQDASPNGDAPAERVLGSADRVAEMQAKLHRWAAADPDRRFDDLFNLVHDPATLVMAFDRVAGNRGARSPGVDGLTVADVEDRIGVPGFLNDLRAQLKTGSFRPLPVRERKIPKPGGSGKVRKLGIPTIADRVVQAALKLVLEPIFEADFVPVSYGFRPKRRAQDAIAEIQYYGTRGYQWVLDADIEACFDSIGHTALMDRVRARIKDKRVLALVKAFLKAGILTELGIAQDTLTGTPQGGILSPLLANIALSVLDEHLMAPWKPDGTMGSEYRRARQRRQNAATWRLVRYADDFVVLVNGTQEHVELLHEDVATVLAPLGLKLSPAKTRVLHLSDGFDFLGFHIQWRRKRGTDKWHVYTFVAKRPIQSLKAKIRTLTRRLSQRDLGAMLTRINQVMHGWANYFRHAVAKNLFSMLDAFVWKRLIRMLIARHHWRWMDVRRRFTTATGRWLPISAGTVELRPIAAIPITRYRWRAARIPSPWPLTVNA</sequence>
<dbReference type="GO" id="GO:0003964">
    <property type="term" value="F:RNA-directed DNA polymerase activity"/>
    <property type="evidence" value="ECO:0007669"/>
    <property type="project" value="UniProtKB-KW"/>
</dbReference>
<name>A0A1K0GDB5_9ACTN</name>
<dbReference type="SUPFAM" id="SSF56672">
    <property type="entry name" value="DNA/RNA polymerases"/>
    <property type="match status" value="1"/>
</dbReference>
<dbReference type="AlphaFoldDB" id="A0A1K0GDB5"/>
<dbReference type="InterPro" id="IPR043502">
    <property type="entry name" value="DNA/RNA_pol_sf"/>
</dbReference>
<comment type="caution">
    <text evidence="2">The sequence shown here is derived from an EMBL/GenBank/DDBJ whole genome shotgun (WGS) entry which is preliminary data.</text>
</comment>
<keyword evidence="2" id="KW-0808">Transferase</keyword>
<dbReference type="PANTHER" id="PTHR34047">
    <property type="entry name" value="NUCLEAR INTRON MATURASE 1, MITOCHONDRIAL-RELATED"/>
    <property type="match status" value="1"/>
</dbReference>
<dbReference type="Proteomes" id="UP000182486">
    <property type="component" value="Unassembled WGS sequence"/>
</dbReference>
<dbReference type="PROSITE" id="PS50878">
    <property type="entry name" value="RT_POL"/>
    <property type="match status" value="1"/>
</dbReference>
<dbReference type="EMBL" id="MEIA01000062">
    <property type="protein sequence ID" value="OJF15226.1"/>
    <property type="molecule type" value="Genomic_DNA"/>
</dbReference>
<evidence type="ECO:0000313" key="3">
    <source>
        <dbReference type="Proteomes" id="UP000182486"/>
    </source>
</evidence>
<keyword evidence="2" id="KW-0548">Nucleotidyltransferase</keyword>
<protein>
    <submittedName>
        <fullName evidence="2">Group II intron reverse transcriptase/maturase</fullName>
    </submittedName>
</protein>
<keyword evidence="2" id="KW-0695">RNA-directed DNA polymerase</keyword>
<evidence type="ECO:0000313" key="2">
    <source>
        <dbReference type="EMBL" id="OJF15226.1"/>
    </source>
</evidence>
<feature type="domain" description="Reverse transcriptase" evidence="1">
    <location>
        <begin position="94"/>
        <end position="346"/>
    </location>
</feature>
<dbReference type="InterPro" id="IPR000477">
    <property type="entry name" value="RT_dom"/>
</dbReference>
<gene>
    <name evidence="2" type="ORF">BG844_05610</name>
</gene>
<organism evidence="2 3">
    <name type="scientific">Couchioplanes caeruleus subsp. caeruleus</name>
    <dbReference type="NCBI Taxonomy" id="56427"/>
    <lineage>
        <taxon>Bacteria</taxon>
        <taxon>Bacillati</taxon>
        <taxon>Actinomycetota</taxon>
        <taxon>Actinomycetes</taxon>
        <taxon>Micromonosporales</taxon>
        <taxon>Micromonosporaceae</taxon>
        <taxon>Couchioplanes</taxon>
    </lineage>
</organism>
<dbReference type="CDD" id="cd01651">
    <property type="entry name" value="RT_G2_intron"/>
    <property type="match status" value="1"/>
</dbReference>
<dbReference type="InterPro" id="IPR051083">
    <property type="entry name" value="GrpII_Intron_Splice-Mob/Def"/>
</dbReference>
<dbReference type="NCBIfam" id="TIGR04416">
    <property type="entry name" value="group_II_RT_mat"/>
    <property type="match status" value="1"/>
</dbReference>
<dbReference type="Pfam" id="PF08388">
    <property type="entry name" value="GIIM"/>
    <property type="match status" value="1"/>
</dbReference>
<dbReference type="InterPro" id="IPR013597">
    <property type="entry name" value="Mat_intron_G2"/>
</dbReference>
<dbReference type="InterPro" id="IPR030931">
    <property type="entry name" value="Group_II_RT_mat"/>
</dbReference>
<reference evidence="2 3" key="1">
    <citation type="submission" date="2016-09" db="EMBL/GenBank/DDBJ databases">
        <title>Couchioplanes caeruleus draft genome sequence.</title>
        <authorList>
            <person name="Sheehan J."/>
            <person name="Caffrey P."/>
        </authorList>
    </citation>
    <scope>NUCLEOTIDE SEQUENCE [LARGE SCALE GENOMIC DNA]</scope>
    <source>
        <strain evidence="2 3">DSM 43634</strain>
    </source>
</reference>
<dbReference type="Pfam" id="PF00078">
    <property type="entry name" value="RVT_1"/>
    <property type="match status" value="1"/>
</dbReference>